<evidence type="ECO:0000256" key="1">
    <source>
        <dbReference type="SAM" id="Coils"/>
    </source>
</evidence>
<keyword evidence="1" id="KW-0175">Coiled coil</keyword>
<dbReference type="OrthoDB" id="6572912at2"/>
<organism evidence="2 3">
    <name type="scientific">Leminorella richardii</name>
    <dbReference type="NCBI Taxonomy" id="158841"/>
    <lineage>
        <taxon>Bacteria</taxon>
        <taxon>Pseudomonadati</taxon>
        <taxon>Pseudomonadota</taxon>
        <taxon>Gammaproteobacteria</taxon>
        <taxon>Enterobacterales</taxon>
        <taxon>Budviciaceae</taxon>
        <taxon>Leminorella</taxon>
    </lineage>
</organism>
<evidence type="ECO:0000313" key="2">
    <source>
        <dbReference type="EMBL" id="SQI43504.1"/>
    </source>
</evidence>
<proteinExistence type="predicted"/>
<evidence type="ECO:0000313" key="3">
    <source>
        <dbReference type="Proteomes" id="UP000249005"/>
    </source>
</evidence>
<keyword evidence="3" id="KW-1185">Reference proteome</keyword>
<accession>A0A2X4Y4I4</accession>
<dbReference type="EMBL" id="LS483470">
    <property type="protein sequence ID" value="SQI43504.1"/>
    <property type="molecule type" value="Genomic_DNA"/>
</dbReference>
<dbReference type="RefSeq" id="WP_111741440.1">
    <property type="nucleotide sequence ID" value="NZ_LR698987.1"/>
</dbReference>
<dbReference type="KEGG" id="lri:NCTC12151_03100"/>
<reference evidence="2 3" key="1">
    <citation type="submission" date="2018-06" db="EMBL/GenBank/DDBJ databases">
        <authorList>
            <consortium name="Pathogen Informatics"/>
            <person name="Doyle S."/>
        </authorList>
    </citation>
    <scope>NUCLEOTIDE SEQUENCE [LARGE SCALE GENOMIC DNA]</scope>
    <source>
        <strain evidence="2 3">NCTC12151</strain>
    </source>
</reference>
<protein>
    <submittedName>
        <fullName evidence="2">Protein of uncharacterized function (DUF3251)</fullName>
    </submittedName>
</protein>
<dbReference type="Proteomes" id="UP000249005">
    <property type="component" value="Chromosome 1"/>
</dbReference>
<dbReference type="Gene3D" id="2.60.40.1620">
    <property type="entry name" value="Lipoprotein YajI-like"/>
    <property type="match status" value="1"/>
</dbReference>
<dbReference type="AlphaFoldDB" id="A0A2X4Y4I4"/>
<sequence length="209" mass="22996">MYSNTKLICGLAAASAFTLSGCDYASDRAQLSELKQQQERQQARLDQIAQQQANLANSTAAFVNAVNDLKKKQDVFAFTEFNPSQTRYFILNNGSIGLAGRIISIAPTNNGSLVHISLVNLLSVPVSNIGFNVTWGGEKPMDIKALPQWQQLLFNTLMNSHLVLLPGEWKDITLTLQGVSPNNLKYLKISIDMNNIQFSETPSAEIPPQ</sequence>
<dbReference type="PROSITE" id="PS51257">
    <property type="entry name" value="PROKAR_LIPOPROTEIN"/>
    <property type="match status" value="1"/>
</dbReference>
<name>A0A2X4Y4I4_9GAMM</name>
<dbReference type="InterPro" id="IPR037125">
    <property type="entry name" value="YajI-like_sf"/>
</dbReference>
<gene>
    <name evidence="2" type="ORF">NCTC12151_03100</name>
</gene>
<feature type="coiled-coil region" evidence="1">
    <location>
        <begin position="24"/>
        <end position="51"/>
    </location>
</feature>